<keyword evidence="9" id="KW-1185">Reference proteome</keyword>
<dbReference type="PANTHER" id="PTHR43811:SF48">
    <property type="entry name" value="PEPTIDYL-PROLYL CIS-TRANS ISOMERASE FKBP43"/>
    <property type="match status" value="1"/>
</dbReference>
<dbReference type="FunFam" id="3.30.200.20:FF:000021">
    <property type="entry name" value="probable serine/threonine-protein kinase At1g54610"/>
    <property type="match status" value="1"/>
</dbReference>
<dbReference type="KEGG" id="sind:105165892"/>
<evidence type="ECO:0000313" key="10">
    <source>
        <dbReference type="RefSeq" id="XP_020551106.1"/>
    </source>
</evidence>
<feature type="domain" description="Protein kinase" evidence="7">
    <location>
        <begin position="822"/>
        <end position="1021"/>
    </location>
</feature>
<keyword evidence="6" id="KW-0547">Nucleotide-binding</keyword>
<dbReference type="Proteomes" id="UP000504604">
    <property type="component" value="Linkage group LG7"/>
</dbReference>
<comment type="catalytic activity">
    <reaction evidence="1 5">
        <text>[protein]-peptidylproline (omega=180) = [protein]-peptidylproline (omega=0)</text>
        <dbReference type="Rhea" id="RHEA:16237"/>
        <dbReference type="Rhea" id="RHEA-COMP:10747"/>
        <dbReference type="Rhea" id="RHEA-COMP:10748"/>
        <dbReference type="ChEBI" id="CHEBI:83833"/>
        <dbReference type="ChEBI" id="CHEBI:83834"/>
        <dbReference type="EC" id="5.2.1.8"/>
    </reaction>
</comment>
<evidence type="ECO:0000256" key="4">
    <source>
        <dbReference type="ARBA" id="ARBA00023235"/>
    </source>
</evidence>
<gene>
    <name evidence="10" type="primary">LOC105165892</name>
</gene>
<feature type="domain" description="PPIase FKBP-type" evidence="8">
    <location>
        <begin position="743"/>
        <end position="790"/>
    </location>
</feature>
<dbReference type="InterPro" id="IPR011009">
    <property type="entry name" value="Kinase-like_dom_sf"/>
</dbReference>
<evidence type="ECO:0000256" key="2">
    <source>
        <dbReference type="ARBA" id="ARBA00013194"/>
    </source>
</evidence>
<dbReference type="InterPro" id="IPR041232">
    <property type="entry name" value="NPL"/>
</dbReference>
<dbReference type="RefSeq" id="XP_020551106.1">
    <property type="nucleotide sequence ID" value="XM_020695447.1"/>
</dbReference>
<dbReference type="Gene3D" id="2.60.120.340">
    <property type="entry name" value="Nucleoplasmin core domain"/>
    <property type="match status" value="1"/>
</dbReference>
<dbReference type="Gene3D" id="3.30.200.20">
    <property type="entry name" value="Phosphorylase Kinase, domain 1"/>
    <property type="match status" value="1"/>
</dbReference>
<sequence>MFRRLKKKFDIEFDQNDGLIESKDEAVGSHDCELKENENVIESSCQQRSCEGDLESKKVDDIGGLMGSSAEVANLKTAIEVVMTNQGLDISNKKDIPTDHDEAMIDADFNIVHDTLPMDTPSKSKKRTLEQKKISTSKINKSQVKVEGSSGTSICNMVQNEGKVIVYEPNEEKVVGYKQDDVIENQCEAQSLPNGLIIEELAKRDPKGKLALRGRKVRIHFTAMLKESGVVFESSAGKNPCKFRLGDEEVMDGFNMGIDGMNAESCFGEVGFGTSVPPNSWLVYEVEQLHKIFKLCGSPSVDYWRKSKLPHSPVFKPIQPYRRRIAETFKYLPDAAVGLMETLLSIDPSDRGTACNALNSERQADGSWERVAVAGGLGKDSGGVEVKPGQRVLSNSDGKRLRITQASLGIGNATEKTIVQCSVGRKRRPIILCALVPCKVESCRLELEFDEVHDLIFSVIGQQSIHLTGYFVRDDKPNFPDSDSCKKKFDVEFDQNDGLIESKDEAVGNHDCELKENEDVIEASCQQRRLVLSDKDQSQEEMMVIIDSLKNRGVVGDDGTHSAQNVCDHIQPNDSTNICESDLESKKVDDIGGLMGSSAEVANLKTAIEVVMINQGLDISNKKDILTDHDEAMIDADFNIVHDTLPLDTQSKSKKRTLEKKKISKSKINKSQVKVEGSSRTSICNMVRNEGKVIVYEPNEEKVVGYKQDDVIEKRCEAQSLPNGLIIEELAKRDPKGKLALRGRKVRIHFTAMLKESGVVFESSAGKNPCKFRLGDEEVMDGFNMGIDGMNAESSYLYTTSADINLAGVVPLYDWFWFFCDSILLLQIGQGTYSSVYKGRDLLHNKVVALKRVRFDNMDPESVKFMAREILILRKLDHPNIIKLEGLVTSRTSSSLYLVFEYMEHDLTGLASLPGVKFTEPQVKCYMQQLLSGLDYCHSHGVLHVEQLHKIFKLCGSPSEDYWRKSKLPHSPVFKPIQPYRRRIAETFKYLPDAAVGLMETLLSIDPSDRGTACNALNSEL</sequence>
<dbReference type="SUPFAM" id="SSF54534">
    <property type="entry name" value="FKBP-like"/>
    <property type="match status" value="2"/>
</dbReference>
<evidence type="ECO:0000256" key="1">
    <source>
        <dbReference type="ARBA" id="ARBA00000971"/>
    </source>
</evidence>
<protein>
    <recommendedName>
        <fullName evidence="2 5">peptidylprolyl isomerase</fullName>
        <ecNumber evidence="2 5">5.2.1.8</ecNumber>
    </recommendedName>
</protein>
<proteinExistence type="predicted"/>
<dbReference type="Gene3D" id="1.10.510.10">
    <property type="entry name" value="Transferase(Phosphotransferase) domain 1"/>
    <property type="match status" value="3"/>
</dbReference>
<keyword evidence="3 5" id="KW-0697">Rotamase</keyword>
<dbReference type="Pfam" id="PF00254">
    <property type="entry name" value="FKBP_C"/>
    <property type="match status" value="2"/>
</dbReference>
<dbReference type="GeneID" id="105165892"/>
<keyword evidence="4 5" id="KW-0413">Isomerase</keyword>
<evidence type="ECO:0000259" key="8">
    <source>
        <dbReference type="PROSITE" id="PS50059"/>
    </source>
</evidence>
<dbReference type="GO" id="GO:0005524">
    <property type="term" value="F:ATP binding"/>
    <property type="evidence" value="ECO:0007669"/>
    <property type="project" value="UniProtKB-UniRule"/>
</dbReference>
<feature type="domain" description="PPIase FKBP-type" evidence="8">
    <location>
        <begin position="214"/>
        <end position="292"/>
    </location>
</feature>
<dbReference type="PROSITE" id="PS50059">
    <property type="entry name" value="FKBP_PPIASE"/>
    <property type="match status" value="2"/>
</dbReference>
<feature type="binding site" evidence="6">
    <location>
        <position position="851"/>
    </location>
    <ligand>
        <name>ATP</name>
        <dbReference type="ChEBI" id="CHEBI:30616"/>
    </ligand>
</feature>
<dbReference type="InterPro" id="IPR001179">
    <property type="entry name" value="PPIase_FKBP_dom"/>
</dbReference>
<accession>A0A8M8V4V9</accession>
<dbReference type="Pfam" id="PF17800">
    <property type="entry name" value="NPL"/>
    <property type="match status" value="1"/>
</dbReference>
<dbReference type="InterPro" id="IPR017441">
    <property type="entry name" value="Protein_kinase_ATP_BS"/>
</dbReference>
<evidence type="ECO:0000256" key="5">
    <source>
        <dbReference type="PROSITE-ProRule" id="PRU00277"/>
    </source>
</evidence>
<dbReference type="PROSITE" id="PS00107">
    <property type="entry name" value="PROTEIN_KINASE_ATP"/>
    <property type="match status" value="1"/>
</dbReference>
<evidence type="ECO:0000256" key="6">
    <source>
        <dbReference type="PROSITE-ProRule" id="PRU10141"/>
    </source>
</evidence>
<dbReference type="GO" id="GO:0004672">
    <property type="term" value="F:protein kinase activity"/>
    <property type="evidence" value="ECO:0007669"/>
    <property type="project" value="InterPro"/>
</dbReference>
<dbReference type="Gene3D" id="3.10.50.40">
    <property type="match status" value="2"/>
</dbReference>
<reference evidence="10" key="1">
    <citation type="submission" date="2025-08" db="UniProtKB">
        <authorList>
            <consortium name="RefSeq"/>
        </authorList>
    </citation>
    <scope>IDENTIFICATION</scope>
</reference>
<dbReference type="Pfam" id="PF00069">
    <property type="entry name" value="Pkinase"/>
    <property type="match status" value="1"/>
</dbReference>
<dbReference type="EC" id="5.2.1.8" evidence="2 5"/>
<evidence type="ECO:0000259" key="7">
    <source>
        <dbReference type="PROSITE" id="PS50011"/>
    </source>
</evidence>
<organism evidence="9 10">
    <name type="scientific">Sesamum indicum</name>
    <name type="common">Oriental sesame</name>
    <name type="synonym">Sesamum orientale</name>
    <dbReference type="NCBI Taxonomy" id="4182"/>
    <lineage>
        <taxon>Eukaryota</taxon>
        <taxon>Viridiplantae</taxon>
        <taxon>Streptophyta</taxon>
        <taxon>Embryophyta</taxon>
        <taxon>Tracheophyta</taxon>
        <taxon>Spermatophyta</taxon>
        <taxon>Magnoliopsida</taxon>
        <taxon>eudicotyledons</taxon>
        <taxon>Gunneridae</taxon>
        <taxon>Pentapetalae</taxon>
        <taxon>asterids</taxon>
        <taxon>lamiids</taxon>
        <taxon>Lamiales</taxon>
        <taxon>Pedaliaceae</taxon>
        <taxon>Sesamum</taxon>
    </lineage>
</organism>
<dbReference type="PANTHER" id="PTHR43811">
    <property type="entry name" value="FKBP-TYPE PEPTIDYL-PROLYL CIS-TRANS ISOMERASE FKPA"/>
    <property type="match status" value="1"/>
</dbReference>
<name>A0A8M8V4V9_SESIN</name>
<keyword evidence="6" id="KW-0067">ATP-binding</keyword>
<dbReference type="InterPro" id="IPR046357">
    <property type="entry name" value="PPIase_dom_sf"/>
</dbReference>
<dbReference type="OrthoDB" id="1902587at2759"/>
<evidence type="ECO:0000256" key="3">
    <source>
        <dbReference type="ARBA" id="ARBA00023110"/>
    </source>
</evidence>
<dbReference type="InterPro" id="IPR000719">
    <property type="entry name" value="Prot_kinase_dom"/>
</dbReference>
<dbReference type="SUPFAM" id="SSF56112">
    <property type="entry name" value="Protein kinase-like (PK-like)"/>
    <property type="match status" value="2"/>
</dbReference>
<dbReference type="PROSITE" id="PS50011">
    <property type="entry name" value="PROTEIN_KINASE_DOM"/>
    <property type="match status" value="1"/>
</dbReference>
<evidence type="ECO:0000313" key="9">
    <source>
        <dbReference type="Proteomes" id="UP000504604"/>
    </source>
</evidence>
<dbReference type="GO" id="GO:0003755">
    <property type="term" value="F:peptidyl-prolyl cis-trans isomerase activity"/>
    <property type="evidence" value="ECO:0007669"/>
    <property type="project" value="UniProtKB-KW"/>
</dbReference>
<dbReference type="AlphaFoldDB" id="A0A8M8V4V9"/>